<dbReference type="PROSITE" id="PS50206">
    <property type="entry name" value="RHODANESE_3"/>
    <property type="match status" value="1"/>
</dbReference>
<keyword evidence="4" id="KW-1185">Reference proteome</keyword>
<name>A0ABV6MSX3_9PSEU</name>
<feature type="domain" description="Rhodanese" evidence="2">
    <location>
        <begin position="317"/>
        <end position="347"/>
    </location>
</feature>
<accession>A0ABV6MSX3</accession>
<reference evidence="3 4" key="1">
    <citation type="submission" date="2024-09" db="EMBL/GenBank/DDBJ databases">
        <authorList>
            <person name="Sun Q."/>
            <person name="Mori K."/>
        </authorList>
    </citation>
    <scope>NUCLEOTIDE SEQUENCE [LARGE SCALE GENOMIC DNA]</scope>
    <source>
        <strain evidence="3 4">TBRC 1432</strain>
    </source>
</reference>
<dbReference type="RefSeq" id="WP_273941583.1">
    <property type="nucleotide sequence ID" value="NZ_CP097263.1"/>
</dbReference>
<proteinExistence type="predicted"/>
<evidence type="ECO:0000313" key="4">
    <source>
        <dbReference type="Proteomes" id="UP001589810"/>
    </source>
</evidence>
<evidence type="ECO:0000313" key="3">
    <source>
        <dbReference type="EMBL" id="MFC0543192.1"/>
    </source>
</evidence>
<evidence type="ECO:0000259" key="2">
    <source>
        <dbReference type="PROSITE" id="PS50206"/>
    </source>
</evidence>
<feature type="transmembrane region" description="Helical" evidence="1">
    <location>
        <begin position="218"/>
        <end position="238"/>
    </location>
</feature>
<feature type="transmembrane region" description="Helical" evidence="1">
    <location>
        <begin position="188"/>
        <end position="206"/>
    </location>
</feature>
<evidence type="ECO:0000256" key="1">
    <source>
        <dbReference type="SAM" id="Phobius"/>
    </source>
</evidence>
<gene>
    <name evidence="3" type="ORF">ACFFH7_16950</name>
</gene>
<keyword evidence="1" id="KW-1133">Transmembrane helix</keyword>
<feature type="transmembrane region" description="Helical" evidence="1">
    <location>
        <begin position="250"/>
        <end position="267"/>
    </location>
</feature>
<dbReference type="InterPro" id="IPR001763">
    <property type="entry name" value="Rhodanese-like_dom"/>
</dbReference>
<keyword evidence="1" id="KW-0472">Membrane</keyword>
<protein>
    <recommendedName>
        <fullName evidence="2">Rhodanese domain-containing protein</fullName>
    </recommendedName>
</protein>
<feature type="transmembrane region" description="Helical" evidence="1">
    <location>
        <begin position="305"/>
        <end position="323"/>
    </location>
</feature>
<dbReference type="Proteomes" id="UP001589810">
    <property type="component" value="Unassembled WGS sequence"/>
</dbReference>
<feature type="transmembrane region" description="Helical" evidence="1">
    <location>
        <begin position="41"/>
        <end position="60"/>
    </location>
</feature>
<feature type="transmembrane region" description="Helical" evidence="1">
    <location>
        <begin position="329"/>
        <end position="349"/>
    </location>
</feature>
<keyword evidence="1" id="KW-0812">Transmembrane</keyword>
<feature type="transmembrane region" description="Helical" evidence="1">
    <location>
        <begin position="273"/>
        <end position="293"/>
    </location>
</feature>
<comment type="caution">
    <text evidence="3">The sequence shown here is derived from an EMBL/GenBank/DDBJ whole genome shotgun (WGS) entry which is preliminary data.</text>
</comment>
<organism evidence="3 4">
    <name type="scientific">Kutzneria chonburiensis</name>
    <dbReference type="NCBI Taxonomy" id="1483604"/>
    <lineage>
        <taxon>Bacteria</taxon>
        <taxon>Bacillati</taxon>
        <taxon>Actinomycetota</taxon>
        <taxon>Actinomycetes</taxon>
        <taxon>Pseudonocardiales</taxon>
        <taxon>Pseudonocardiaceae</taxon>
        <taxon>Kutzneria</taxon>
    </lineage>
</organism>
<sequence length="366" mass="39181">MGEIVLAAVIVAATVAGVWWVPRGGAPERPGGGWARHPGTWLAVVIALFFVNQLLFTAFVQQAWHGDTSSIARLMPPGWFDLADLGWLSDALPAWPWTVLHTQSAIELPFGMLAYLLVCRWFGAEVFRRALHARWLMSASYTVTFCLIEWDLPSPYTTGDIVIRLVSGIVTPLLLPLLSEGATTLPRLAPFVASVGALGCIVLAVYDTVTLYNLGHTLSWLPLITVALVVLAIARAWARRPVQHGPTMTSVAQALGWFLVLFLVPALPLRYGFIFGTPYVSALAGAVIVAAAVWRGWDHRRFGRLGLAALVGIIGAAAGYLLAHGYPEARLLAAGVGFLAAGTGLCAALDRTGNKTPVNIDGSSSR</sequence>
<dbReference type="EMBL" id="JBHLUD010000004">
    <property type="protein sequence ID" value="MFC0543192.1"/>
    <property type="molecule type" value="Genomic_DNA"/>
</dbReference>